<evidence type="ECO:0000313" key="4">
    <source>
        <dbReference type="Proteomes" id="UP000184452"/>
    </source>
</evidence>
<organism evidence="3 4">
    <name type="scientific">Nocardiopsis flavescens</name>
    <dbReference type="NCBI Taxonomy" id="758803"/>
    <lineage>
        <taxon>Bacteria</taxon>
        <taxon>Bacillati</taxon>
        <taxon>Actinomycetota</taxon>
        <taxon>Actinomycetes</taxon>
        <taxon>Streptosporangiales</taxon>
        <taxon>Nocardiopsidaceae</taxon>
        <taxon>Nocardiopsis</taxon>
    </lineage>
</organism>
<gene>
    <name evidence="3" type="ORF">SAMN05421803_11462</name>
</gene>
<dbReference type="Pfam" id="PF18934">
    <property type="entry name" value="DUF5682"/>
    <property type="match status" value="2"/>
</dbReference>
<feature type="compositionally biased region" description="Low complexity" evidence="1">
    <location>
        <begin position="1008"/>
        <end position="1020"/>
    </location>
</feature>
<dbReference type="PANTHER" id="PTHR30634">
    <property type="entry name" value="OUTER MEMBRANE LOLAB LIPOPROTEIN INSERTION APPARATUS"/>
    <property type="match status" value="1"/>
</dbReference>
<accession>A0A1M6Q162</accession>
<feature type="region of interest" description="Disordered" evidence="1">
    <location>
        <begin position="893"/>
        <end position="1049"/>
    </location>
</feature>
<dbReference type="EMBL" id="FQZK01000014">
    <property type="protein sequence ID" value="SHK13934.1"/>
    <property type="molecule type" value="Genomic_DNA"/>
</dbReference>
<feature type="region of interest" description="Disordered" evidence="1">
    <location>
        <begin position="235"/>
        <end position="330"/>
    </location>
</feature>
<feature type="region of interest" description="Disordered" evidence="1">
    <location>
        <begin position="1082"/>
        <end position="1106"/>
    </location>
</feature>
<dbReference type="Gene3D" id="3.40.50.410">
    <property type="entry name" value="von Willebrand factor, type A domain"/>
    <property type="match status" value="1"/>
</dbReference>
<dbReference type="InterPro" id="IPR043737">
    <property type="entry name" value="DUF5682"/>
</dbReference>
<feature type="domain" description="VWFA" evidence="2">
    <location>
        <begin position="1247"/>
        <end position="1406"/>
    </location>
</feature>
<dbReference type="InterPro" id="IPR036465">
    <property type="entry name" value="vWFA_dom_sf"/>
</dbReference>
<dbReference type="PANTHER" id="PTHR30634:SF7">
    <property type="entry name" value="VWA DOMAIN-CONTAINING PROTEIN"/>
    <property type="match status" value="1"/>
</dbReference>
<dbReference type="Pfam" id="PF05762">
    <property type="entry name" value="VWA_CoxE"/>
    <property type="match status" value="1"/>
</dbReference>
<evidence type="ECO:0000313" key="3">
    <source>
        <dbReference type="EMBL" id="SHK13934.1"/>
    </source>
</evidence>
<feature type="compositionally biased region" description="Low complexity" evidence="1">
    <location>
        <begin position="245"/>
        <end position="261"/>
    </location>
</feature>
<dbReference type="InterPro" id="IPR008912">
    <property type="entry name" value="Uncharacterised_CoxE"/>
</dbReference>
<feature type="compositionally biased region" description="Low complexity" evidence="1">
    <location>
        <begin position="269"/>
        <end position="315"/>
    </location>
</feature>
<dbReference type="InterPro" id="IPR002035">
    <property type="entry name" value="VWF_A"/>
</dbReference>
<dbReference type="Proteomes" id="UP000184452">
    <property type="component" value="Unassembled WGS sequence"/>
</dbReference>
<dbReference type="STRING" id="758803.SAMN05421803_11462"/>
<dbReference type="SUPFAM" id="SSF53300">
    <property type="entry name" value="vWA-like"/>
    <property type="match status" value="1"/>
</dbReference>
<keyword evidence="4" id="KW-1185">Reference proteome</keyword>
<reference evidence="3 4" key="1">
    <citation type="submission" date="2016-11" db="EMBL/GenBank/DDBJ databases">
        <authorList>
            <person name="Jaros S."/>
            <person name="Januszkiewicz K."/>
            <person name="Wedrychowicz H."/>
        </authorList>
    </citation>
    <scope>NUCLEOTIDE SEQUENCE [LARGE SCALE GENOMIC DNA]</scope>
    <source>
        <strain evidence="3 4">CGMCC 4.5723</strain>
    </source>
</reference>
<sequence length="1411" mass="144412">MPDAPEAVLEALAGCTSPYLVGVRHHSPVLAAAVPALLDAADPDALFVELPWEAGPWLDWLAHPATEAPVALVFGFPGGAGHAFYPFADFSPELAALRWARDRGVPVHAVDLPVAVPVPGERAQGSPADPELSRALLRAAGVEDDEELWDRLVEARSYGAEPERVRRAALALGWAHRAADPGGPGPRDRAREAWMRRRIAEVGAARPAAVVGAYHAAALLPDPDRAALHRLLNAATGRPPSGDTPAASGADSAPGAAGAPAAGPPAVPGPARAAGPRQADGTPTHSGTPGTPSAPAGGAGTPTHSGTPSTASTPGGSTGGPMHAGTPDTVPALAENAGALASLAVPESPVDLPATGEVPVPEPGEHADGVVSALIPYTFALLDSRSGYPAGIRDPEWQQDVHAAGGAPQAVEEAAIRRMAGIGARLRADGHVCGVPDTAAAYRLARDLAALRGLPAPGRRELIEALTTALAQGEPLGRARALARAARRELIGTRRGRAAADAPASGLGVHFASLTARLRLPGPDDERRELRLDPERSPLDRERHIALQRASAAGIAYGDPVRGAGPTTDGETLGRTWEVRWTPSTGATLELAACYGTTLEQAARGRLAARLRDHEGDLAPGAAGELLTRAAECGLPDLAAELGARILDEVLPRAGLTDAVTLHDSLQRIVAGRVPGMPEAPESLVLLRSRLAEAAIASVPGMAGAADRADAVSLLRVVRMVQDQASLPGAVGPQRLLWQLRSLLARGGPLAQGAALAALLLLEATGPGEVAARLAGWADDASDGAATARRLTGALVVAAPVLEADPALLDTLTERVEGWDDPGFLTRLPALREGFDALSAAARGRFLDAVTERLGEVGTDLGVPADLAAALTDADTTARSAVSALLPALLNGPATDARLDTGAPRRSGGADPGTRADTGAPRPPGGAGPGLRSDAGAPRSPEGAVAGAGSDAGTTRSPGGADLDSRSDAGSPRPPGGAAPGLRSDAGAPRSPDGAVQGAGEPERGDTTDTSTVGDTETSSTGGGALSVSPRRGRPEGLSTGPVSEAAPRAIGAADRWRLVLGRDPEGPAAPARRAARALDELYGRGHGEGSQDPTGGRGRPEPAPREWSDELEALFGVTVREEVLGRAAERGRADVLDHLDPDSVTPSVDLLEQVLSLAGALPEARLARLRPLVERLTARLTAELARRLRPALTGLSVPRPTRRRGGRLDLGRTVRANLHTVRPGPDGPLLLPERPVFHTRARRSADWHVHVVVDVSGSMERSTIHAALVAAVLHGLPALSVSLTAFSTEVIDFTDRVHDPLSLLLEVSVGGGTDIGAALAHTRSAVRVPSRTIVALITDFEEGGSLARTLAEVRALASSGVHLLGLASLDHGGAPVYNRAIASSFADAGMPVAALGPEELAAWIGEKVRG</sequence>
<evidence type="ECO:0000259" key="2">
    <source>
        <dbReference type="SMART" id="SM00327"/>
    </source>
</evidence>
<dbReference type="InterPro" id="IPR050458">
    <property type="entry name" value="LolB"/>
</dbReference>
<protein>
    <submittedName>
        <fullName evidence="3">VWA domain containing CoxE-like protein</fullName>
    </submittedName>
</protein>
<proteinExistence type="predicted"/>
<dbReference type="SMART" id="SM00327">
    <property type="entry name" value="VWA"/>
    <property type="match status" value="1"/>
</dbReference>
<evidence type="ECO:0000256" key="1">
    <source>
        <dbReference type="SAM" id="MobiDB-lite"/>
    </source>
</evidence>
<name>A0A1M6Q162_9ACTN</name>